<feature type="region of interest" description="Disordered" evidence="1">
    <location>
        <begin position="236"/>
        <end position="330"/>
    </location>
</feature>
<evidence type="ECO:0000313" key="2">
    <source>
        <dbReference type="EMBL" id="KAK2814519.1"/>
    </source>
</evidence>
<accession>A0AA88IIS6</accession>
<feature type="region of interest" description="Disordered" evidence="1">
    <location>
        <begin position="194"/>
        <end position="218"/>
    </location>
</feature>
<reference evidence="2" key="1">
    <citation type="submission" date="2023-07" db="EMBL/GenBank/DDBJ databases">
        <title>Chromosome-level Genome Assembly of Striped Snakehead (Channa striata).</title>
        <authorList>
            <person name="Liu H."/>
        </authorList>
    </citation>
    <scope>NUCLEOTIDE SEQUENCE</scope>
    <source>
        <strain evidence="2">Gz</strain>
        <tissue evidence="2">Muscle</tissue>
    </source>
</reference>
<feature type="compositionally biased region" description="Gly residues" evidence="1">
    <location>
        <begin position="239"/>
        <end position="248"/>
    </location>
</feature>
<sequence>MASRVPCGTWRILVSRGGLLTFRKRAGVQRPVGAGTRGPEASYGAGGPAPVGPGRGCRPSTEEELDAVALVLKSCLPAMIALFSTLLTDEFLREYEVADRGQAPVAGPQSWTARMFRAADRVRFGGRAELGLAGEWQASVVREATLRSAVAVSTLFASREPRIERFVKRMVCRHNDKRAKRADFYTAWSTLATPRSPAVNQPSSPKGSREATSKEPTPAWSRWRWASACRVPPRTEAAGWGGRLGGGLSSDRPRNRALGAIPRQEVRPSTPLEADKPERGQRGSGRKRRTPCSSAYYEVHGGRLGEKTMRMRDASPARLHSGRRGVGLRG</sequence>
<feature type="compositionally biased region" description="Basic and acidic residues" evidence="1">
    <location>
        <begin position="300"/>
        <end position="315"/>
    </location>
</feature>
<proteinExistence type="predicted"/>
<dbReference type="EMBL" id="JAUPFM010000039">
    <property type="protein sequence ID" value="KAK2814519.1"/>
    <property type="molecule type" value="Genomic_DNA"/>
</dbReference>
<dbReference type="AlphaFoldDB" id="A0AA88IIS6"/>
<protein>
    <submittedName>
        <fullName evidence="2">Uncharacterized protein</fullName>
    </submittedName>
</protein>
<feature type="compositionally biased region" description="Polar residues" evidence="1">
    <location>
        <begin position="194"/>
        <end position="206"/>
    </location>
</feature>
<dbReference type="Proteomes" id="UP001187415">
    <property type="component" value="Unassembled WGS sequence"/>
</dbReference>
<feature type="compositionally biased region" description="Gly residues" evidence="1">
    <location>
        <begin position="44"/>
        <end position="55"/>
    </location>
</feature>
<gene>
    <name evidence="2" type="ORF">Q5P01_000318</name>
</gene>
<organism evidence="2 3">
    <name type="scientific">Channa striata</name>
    <name type="common">Snakehead murrel</name>
    <name type="synonym">Ophicephalus striatus</name>
    <dbReference type="NCBI Taxonomy" id="64152"/>
    <lineage>
        <taxon>Eukaryota</taxon>
        <taxon>Metazoa</taxon>
        <taxon>Chordata</taxon>
        <taxon>Craniata</taxon>
        <taxon>Vertebrata</taxon>
        <taxon>Euteleostomi</taxon>
        <taxon>Actinopterygii</taxon>
        <taxon>Neopterygii</taxon>
        <taxon>Teleostei</taxon>
        <taxon>Neoteleostei</taxon>
        <taxon>Acanthomorphata</taxon>
        <taxon>Anabantaria</taxon>
        <taxon>Anabantiformes</taxon>
        <taxon>Channoidei</taxon>
        <taxon>Channidae</taxon>
        <taxon>Channa</taxon>
    </lineage>
</organism>
<name>A0AA88IIS6_CHASR</name>
<evidence type="ECO:0000256" key="1">
    <source>
        <dbReference type="SAM" id="MobiDB-lite"/>
    </source>
</evidence>
<feature type="region of interest" description="Disordered" evidence="1">
    <location>
        <begin position="30"/>
        <end position="59"/>
    </location>
</feature>
<comment type="caution">
    <text evidence="2">The sequence shown here is derived from an EMBL/GenBank/DDBJ whole genome shotgun (WGS) entry which is preliminary data.</text>
</comment>
<evidence type="ECO:0000313" key="3">
    <source>
        <dbReference type="Proteomes" id="UP001187415"/>
    </source>
</evidence>
<keyword evidence="3" id="KW-1185">Reference proteome</keyword>